<accession>A0A1F4XSI2</accession>
<evidence type="ECO:0000313" key="10">
    <source>
        <dbReference type="Proteomes" id="UP000178091"/>
    </source>
</evidence>
<evidence type="ECO:0000313" key="9">
    <source>
        <dbReference type="EMBL" id="OGC84548.1"/>
    </source>
</evidence>
<organism evidence="9 10">
    <name type="scientific">Candidatus Adlerbacteria bacterium RIFCSPHIGHO2_12_FULL_53_18</name>
    <dbReference type="NCBI Taxonomy" id="1797242"/>
    <lineage>
        <taxon>Bacteria</taxon>
        <taxon>Candidatus Adleribacteriota</taxon>
    </lineage>
</organism>
<dbReference type="GO" id="GO:0008097">
    <property type="term" value="F:5S rRNA binding"/>
    <property type="evidence" value="ECO:0007669"/>
    <property type="project" value="TreeGrafter"/>
</dbReference>
<name>A0A1F4XSI2_9BACT</name>
<dbReference type="Proteomes" id="UP000178091">
    <property type="component" value="Unassembled WGS sequence"/>
</dbReference>
<evidence type="ECO:0000256" key="8">
    <source>
        <dbReference type="SAM" id="MobiDB-lite"/>
    </source>
</evidence>
<dbReference type="FunFam" id="3.30.420.100:FF:000001">
    <property type="entry name" value="50S ribosomal protein L18"/>
    <property type="match status" value="1"/>
</dbReference>
<sequence length="115" mass="12482">MEKAQTKRIGRKSRHARIRAKVSGVSTRPRLAVYKSNRYLHAQIIDDTVSKTLVSGSTKEITGKKMDAAKKLGAELAKRAKAAGIERVVFDRGGFRYTGRVAALAAAAREAGLTL</sequence>
<keyword evidence="5 7" id="KW-0687">Ribonucleoprotein</keyword>
<dbReference type="PANTHER" id="PTHR12899:SF3">
    <property type="entry name" value="LARGE RIBOSOMAL SUBUNIT PROTEIN UL18M"/>
    <property type="match status" value="1"/>
</dbReference>
<evidence type="ECO:0000256" key="2">
    <source>
        <dbReference type="ARBA" id="ARBA00022730"/>
    </source>
</evidence>
<dbReference type="CDD" id="cd00432">
    <property type="entry name" value="Ribosomal_L18_L5e"/>
    <property type="match status" value="1"/>
</dbReference>
<evidence type="ECO:0000256" key="5">
    <source>
        <dbReference type="ARBA" id="ARBA00023274"/>
    </source>
</evidence>
<protein>
    <recommendedName>
        <fullName evidence="6 7">Large ribosomal subunit protein uL18</fullName>
    </recommendedName>
</protein>
<evidence type="ECO:0000256" key="1">
    <source>
        <dbReference type="ARBA" id="ARBA00007116"/>
    </source>
</evidence>
<dbReference type="GO" id="GO:0022625">
    <property type="term" value="C:cytosolic large ribosomal subunit"/>
    <property type="evidence" value="ECO:0007669"/>
    <property type="project" value="TreeGrafter"/>
</dbReference>
<dbReference type="EMBL" id="MEWW01000014">
    <property type="protein sequence ID" value="OGC84548.1"/>
    <property type="molecule type" value="Genomic_DNA"/>
</dbReference>
<dbReference type="InterPro" id="IPR004389">
    <property type="entry name" value="Ribosomal_uL18_bac-type"/>
</dbReference>
<keyword evidence="2 7" id="KW-0699">rRNA-binding</keyword>
<evidence type="ECO:0000256" key="4">
    <source>
        <dbReference type="ARBA" id="ARBA00022980"/>
    </source>
</evidence>
<keyword evidence="4 7" id="KW-0689">Ribosomal protein</keyword>
<dbReference type="InterPro" id="IPR057268">
    <property type="entry name" value="Ribosomal_L18"/>
</dbReference>
<evidence type="ECO:0000256" key="7">
    <source>
        <dbReference type="HAMAP-Rule" id="MF_01337"/>
    </source>
</evidence>
<comment type="function">
    <text evidence="7">This is one of the proteins that bind and probably mediate the attachment of the 5S RNA into the large ribosomal subunit, where it forms part of the central protuberance.</text>
</comment>
<evidence type="ECO:0000256" key="3">
    <source>
        <dbReference type="ARBA" id="ARBA00022884"/>
    </source>
</evidence>
<dbReference type="PANTHER" id="PTHR12899">
    <property type="entry name" value="39S RIBOSOMAL PROTEIN L18, MITOCHONDRIAL"/>
    <property type="match status" value="1"/>
</dbReference>
<proteinExistence type="inferred from homology"/>
<feature type="compositionally biased region" description="Basic residues" evidence="8">
    <location>
        <begin position="1"/>
        <end position="20"/>
    </location>
</feature>
<dbReference type="Pfam" id="PF00861">
    <property type="entry name" value="Ribosomal_L18p"/>
    <property type="match status" value="1"/>
</dbReference>
<dbReference type="Gene3D" id="3.30.420.100">
    <property type="match status" value="1"/>
</dbReference>
<comment type="similarity">
    <text evidence="1 7">Belongs to the universal ribosomal protein uL18 family.</text>
</comment>
<dbReference type="SUPFAM" id="SSF53137">
    <property type="entry name" value="Translational machinery components"/>
    <property type="match status" value="1"/>
</dbReference>
<feature type="region of interest" description="Disordered" evidence="8">
    <location>
        <begin position="1"/>
        <end position="21"/>
    </location>
</feature>
<dbReference type="HAMAP" id="MF_01337_B">
    <property type="entry name" value="Ribosomal_uL18_B"/>
    <property type="match status" value="1"/>
</dbReference>
<comment type="subunit">
    <text evidence="7">Part of the 50S ribosomal subunit; part of the 5S rRNA/L5/L18/L25 subcomplex. Contacts the 5S and 23S rRNAs.</text>
</comment>
<dbReference type="NCBIfam" id="TIGR00060">
    <property type="entry name" value="L18_bact"/>
    <property type="match status" value="1"/>
</dbReference>
<dbReference type="GO" id="GO:0003735">
    <property type="term" value="F:structural constituent of ribosome"/>
    <property type="evidence" value="ECO:0007669"/>
    <property type="project" value="InterPro"/>
</dbReference>
<comment type="caution">
    <text evidence="9">The sequence shown here is derived from an EMBL/GenBank/DDBJ whole genome shotgun (WGS) entry which is preliminary data.</text>
</comment>
<evidence type="ECO:0000256" key="6">
    <source>
        <dbReference type="ARBA" id="ARBA00035197"/>
    </source>
</evidence>
<reference evidence="9 10" key="1">
    <citation type="journal article" date="2016" name="Nat. Commun.">
        <title>Thousands of microbial genomes shed light on interconnected biogeochemical processes in an aquifer system.</title>
        <authorList>
            <person name="Anantharaman K."/>
            <person name="Brown C.T."/>
            <person name="Hug L.A."/>
            <person name="Sharon I."/>
            <person name="Castelle C.J."/>
            <person name="Probst A.J."/>
            <person name="Thomas B.C."/>
            <person name="Singh A."/>
            <person name="Wilkins M.J."/>
            <person name="Karaoz U."/>
            <person name="Brodie E.L."/>
            <person name="Williams K.H."/>
            <person name="Hubbard S.S."/>
            <person name="Banfield J.F."/>
        </authorList>
    </citation>
    <scope>NUCLEOTIDE SEQUENCE [LARGE SCALE GENOMIC DNA]</scope>
</reference>
<gene>
    <name evidence="7" type="primary">rplR</name>
    <name evidence="9" type="ORF">A3F55_01060</name>
</gene>
<dbReference type="GO" id="GO:0006412">
    <property type="term" value="P:translation"/>
    <property type="evidence" value="ECO:0007669"/>
    <property type="project" value="UniProtKB-UniRule"/>
</dbReference>
<dbReference type="InterPro" id="IPR005484">
    <property type="entry name" value="Ribosomal_uL18_bac/plant/anim"/>
</dbReference>
<dbReference type="AlphaFoldDB" id="A0A1F4XSI2"/>
<keyword evidence="3 7" id="KW-0694">RNA-binding</keyword>